<dbReference type="Proteomes" id="UP000663879">
    <property type="component" value="Unassembled WGS sequence"/>
</dbReference>
<dbReference type="InterPro" id="IPR001254">
    <property type="entry name" value="Trypsin_dom"/>
</dbReference>
<organism evidence="2 3">
    <name type="scientific">Brachionus calyciflorus</name>
    <dbReference type="NCBI Taxonomy" id="104777"/>
    <lineage>
        <taxon>Eukaryota</taxon>
        <taxon>Metazoa</taxon>
        <taxon>Spiralia</taxon>
        <taxon>Gnathifera</taxon>
        <taxon>Rotifera</taxon>
        <taxon>Eurotatoria</taxon>
        <taxon>Monogononta</taxon>
        <taxon>Pseudotrocha</taxon>
        <taxon>Ploima</taxon>
        <taxon>Brachionidae</taxon>
        <taxon>Brachionus</taxon>
    </lineage>
</organism>
<keyword evidence="3" id="KW-1185">Reference proteome</keyword>
<dbReference type="GO" id="GO:0004252">
    <property type="term" value="F:serine-type endopeptidase activity"/>
    <property type="evidence" value="ECO:0007669"/>
    <property type="project" value="InterPro"/>
</dbReference>
<dbReference type="AlphaFoldDB" id="A0A814EX58"/>
<proteinExistence type="predicted"/>
<reference evidence="2" key="1">
    <citation type="submission" date="2021-02" db="EMBL/GenBank/DDBJ databases">
        <authorList>
            <person name="Nowell W R."/>
        </authorList>
    </citation>
    <scope>NUCLEOTIDE SEQUENCE</scope>
    <source>
        <strain evidence="2">Ploen Becks lab</strain>
    </source>
</reference>
<dbReference type="InterPro" id="IPR051333">
    <property type="entry name" value="CLIP_Serine_Protease"/>
</dbReference>
<dbReference type="Gene3D" id="2.40.10.10">
    <property type="entry name" value="Trypsin-like serine proteases"/>
    <property type="match status" value="1"/>
</dbReference>
<comment type="caution">
    <text evidence="2">The sequence shown here is derived from an EMBL/GenBank/DDBJ whole genome shotgun (WGS) entry which is preliminary data.</text>
</comment>
<dbReference type="PANTHER" id="PTHR24260:SF136">
    <property type="entry name" value="GH08193P-RELATED"/>
    <property type="match status" value="1"/>
</dbReference>
<feature type="domain" description="Peptidase S1" evidence="1">
    <location>
        <begin position="6"/>
        <end position="72"/>
    </location>
</feature>
<dbReference type="InterPro" id="IPR009003">
    <property type="entry name" value="Peptidase_S1_PA"/>
</dbReference>
<gene>
    <name evidence="2" type="ORF">OXX778_LOCUS15021</name>
</gene>
<dbReference type="InterPro" id="IPR043504">
    <property type="entry name" value="Peptidase_S1_PA_chymotrypsin"/>
</dbReference>
<dbReference type="OrthoDB" id="6147874at2759"/>
<sequence>MCNSQDSEYYCAFNKDSSVCNGDSGGGLFYQMNNQWYVYGIASFTDFDENGLGCPLKRPQYHTMVPNYLLWIKKAMEHAFSPYDKYSYFNYV</sequence>
<accession>A0A814EX58</accession>
<dbReference type="GO" id="GO:0006508">
    <property type="term" value="P:proteolysis"/>
    <property type="evidence" value="ECO:0007669"/>
    <property type="project" value="InterPro"/>
</dbReference>
<evidence type="ECO:0000259" key="1">
    <source>
        <dbReference type="Pfam" id="PF00089"/>
    </source>
</evidence>
<dbReference type="EMBL" id="CAJNOC010003216">
    <property type="protein sequence ID" value="CAF0973082.1"/>
    <property type="molecule type" value="Genomic_DNA"/>
</dbReference>
<dbReference type="Pfam" id="PF00089">
    <property type="entry name" value="Trypsin"/>
    <property type="match status" value="1"/>
</dbReference>
<name>A0A814EX58_9BILA</name>
<dbReference type="SUPFAM" id="SSF50494">
    <property type="entry name" value="Trypsin-like serine proteases"/>
    <property type="match status" value="1"/>
</dbReference>
<protein>
    <recommendedName>
        <fullName evidence="1">Peptidase S1 domain-containing protein</fullName>
    </recommendedName>
</protein>
<evidence type="ECO:0000313" key="3">
    <source>
        <dbReference type="Proteomes" id="UP000663879"/>
    </source>
</evidence>
<evidence type="ECO:0000313" key="2">
    <source>
        <dbReference type="EMBL" id="CAF0973082.1"/>
    </source>
</evidence>
<dbReference type="PANTHER" id="PTHR24260">
    <property type="match status" value="1"/>
</dbReference>